<dbReference type="PANTHER" id="PTHR11941:SF54">
    <property type="entry name" value="ENOYL-COA HYDRATASE, MITOCHONDRIAL"/>
    <property type="match status" value="1"/>
</dbReference>
<keyword evidence="2 4" id="KW-0456">Lyase</keyword>
<dbReference type="InterPro" id="IPR029045">
    <property type="entry name" value="ClpP/crotonase-like_dom_sf"/>
</dbReference>
<dbReference type="InterPro" id="IPR018376">
    <property type="entry name" value="Enoyl-CoA_hyd/isom_CS"/>
</dbReference>
<dbReference type="NCBIfam" id="NF004475">
    <property type="entry name" value="PRK05809.1"/>
    <property type="match status" value="1"/>
</dbReference>
<organism evidence="4 5">
    <name type="scientific">Sporomusa acidovorans (strain ATCC 49682 / DSM 3132 / Mol)</name>
    <dbReference type="NCBI Taxonomy" id="1123286"/>
    <lineage>
        <taxon>Bacteria</taxon>
        <taxon>Bacillati</taxon>
        <taxon>Bacillota</taxon>
        <taxon>Negativicutes</taxon>
        <taxon>Selenomonadales</taxon>
        <taxon>Sporomusaceae</taxon>
        <taxon>Sporomusa</taxon>
    </lineage>
</organism>
<reference evidence="4" key="1">
    <citation type="submission" date="2024-05" db="EMBL/GenBank/DDBJ databases">
        <title>Isolation and characterization of Sporomusa carbonis sp. nov., a carboxydotrophic hydrogenogen in the genus of Sporomusa isolated from a charcoal burning pile.</title>
        <authorList>
            <person name="Boeer T."/>
            <person name="Rosenbaum F."/>
            <person name="Eysell L."/>
            <person name="Mueller V."/>
            <person name="Daniel R."/>
            <person name="Poehlein A."/>
        </authorList>
    </citation>
    <scope>NUCLEOTIDE SEQUENCE [LARGE SCALE GENOMIC DNA]</scope>
    <source>
        <strain evidence="4">DSM 3132</strain>
    </source>
</reference>
<gene>
    <name evidence="4" type="primary">crt_1</name>
    <name evidence="4" type="ORF">SPACI_011150</name>
</gene>
<comment type="similarity">
    <text evidence="1 3">Belongs to the enoyl-CoA hydratase/isomerase family.</text>
</comment>
<dbReference type="PROSITE" id="PS00166">
    <property type="entry name" value="ENOYL_COA_HYDRATASE"/>
    <property type="match status" value="1"/>
</dbReference>
<evidence type="ECO:0000256" key="3">
    <source>
        <dbReference type="RuleBase" id="RU003707"/>
    </source>
</evidence>
<dbReference type="EMBL" id="CP155571">
    <property type="protein sequence ID" value="XFO71100.1"/>
    <property type="molecule type" value="Genomic_DNA"/>
</dbReference>
<dbReference type="RefSeq" id="WP_093796215.1">
    <property type="nucleotide sequence ID" value="NZ_CP155571.1"/>
</dbReference>
<dbReference type="Gene3D" id="3.90.226.10">
    <property type="entry name" value="2-enoyl-CoA Hydratase, Chain A, domain 1"/>
    <property type="match status" value="1"/>
</dbReference>
<evidence type="ECO:0000313" key="5">
    <source>
        <dbReference type="Proteomes" id="UP000216052"/>
    </source>
</evidence>
<dbReference type="EC" id="4.2.1.150" evidence="4"/>
<dbReference type="Gene3D" id="1.10.12.10">
    <property type="entry name" value="Lyase 2-enoyl-coa Hydratase, Chain A, domain 2"/>
    <property type="match status" value="1"/>
</dbReference>
<dbReference type="SUPFAM" id="SSF52096">
    <property type="entry name" value="ClpP/crotonase"/>
    <property type="match status" value="1"/>
</dbReference>
<dbReference type="CDD" id="cd06558">
    <property type="entry name" value="crotonase-like"/>
    <property type="match status" value="1"/>
</dbReference>
<dbReference type="PANTHER" id="PTHR11941">
    <property type="entry name" value="ENOYL-COA HYDRATASE-RELATED"/>
    <property type="match status" value="1"/>
</dbReference>
<dbReference type="InterPro" id="IPR014748">
    <property type="entry name" value="Enoyl-CoA_hydra_C"/>
</dbReference>
<protein>
    <submittedName>
        <fullName evidence="4">Short-chain-enoyl-CoA hydratase</fullName>
        <ecNumber evidence="4">4.2.1.150</ecNumber>
    </submittedName>
</protein>
<proteinExistence type="inferred from homology"/>
<evidence type="ECO:0000256" key="2">
    <source>
        <dbReference type="ARBA" id="ARBA00023239"/>
    </source>
</evidence>
<name>A0ABZ3IYN4_SPOA4</name>
<keyword evidence="5" id="KW-1185">Reference proteome</keyword>
<accession>A0ABZ3IYN4</accession>
<dbReference type="GO" id="GO:0018812">
    <property type="term" value="F:3-hydroxyacyl-CoA dehydratase activity"/>
    <property type="evidence" value="ECO:0007669"/>
    <property type="project" value="UniProtKB-EC"/>
</dbReference>
<dbReference type="InterPro" id="IPR001753">
    <property type="entry name" value="Enoyl-CoA_hydra/iso"/>
</dbReference>
<dbReference type="Proteomes" id="UP000216052">
    <property type="component" value="Chromosome"/>
</dbReference>
<evidence type="ECO:0000313" key="4">
    <source>
        <dbReference type="EMBL" id="XFO71100.1"/>
    </source>
</evidence>
<evidence type="ECO:0000256" key="1">
    <source>
        <dbReference type="ARBA" id="ARBA00005254"/>
    </source>
</evidence>
<sequence>MGEYNNLLVQEEQGIAVVTLNRPKALNALNDALMSEIGDVFTELNNKDSVKVIILTGAGEKSFVAGADIKEMKDLNADEAKRWAEKGEGTFLKIEQCEKPVIAAINGFALGGGCEIAMACDIRIASENAKFGQPEVGLGIIPGFGGTQRLSRLVGRGMAKYLIYTADMIKADEAYRIGLVQKVVALENLLDEAKKIAQSISAKSQTAVRLAKDAINRGAEMSMANAMQYEAYIFGLCFSGEDQANGMSAFVNKEKPQFTGNFTKG</sequence>
<dbReference type="Pfam" id="PF00378">
    <property type="entry name" value="ECH_1"/>
    <property type="match status" value="1"/>
</dbReference>